<organism evidence="2 3">
    <name type="scientific">Cryptococcus floricola</name>
    <dbReference type="NCBI Taxonomy" id="2591691"/>
    <lineage>
        <taxon>Eukaryota</taxon>
        <taxon>Fungi</taxon>
        <taxon>Dikarya</taxon>
        <taxon>Basidiomycota</taxon>
        <taxon>Agaricomycotina</taxon>
        <taxon>Tremellomycetes</taxon>
        <taxon>Tremellales</taxon>
        <taxon>Cryptococcaceae</taxon>
        <taxon>Cryptococcus</taxon>
    </lineage>
</organism>
<gene>
    <name evidence="2" type="ORF">B9479_001294</name>
</gene>
<feature type="region of interest" description="Disordered" evidence="1">
    <location>
        <begin position="617"/>
        <end position="676"/>
    </location>
</feature>
<dbReference type="AlphaFoldDB" id="A0A5D3B5M3"/>
<name>A0A5D3B5M3_9TREE</name>
<protein>
    <submittedName>
        <fullName evidence="2">Uncharacterized protein</fullName>
    </submittedName>
</protein>
<accession>A0A5D3B5M3</accession>
<proteinExistence type="predicted"/>
<dbReference type="EMBL" id="NIDF01000008">
    <property type="protein sequence ID" value="TYJ57939.1"/>
    <property type="molecule type" value="Genomic_DNA"/>
</dbReference>
<reference evidence="2 3" key="1">
    <citation type="submission" date="2017-05" db="EMBL/GenBank/DDBJ databases">
        <title>The Genome Sequence of Tsuchiyaea wingfieldii DSM 27421.</title>
        <authorList>
            <person name="Cuomo C."/>
            <person name="Passer A."/>
            <person name="Billmyre B."/>
            <person name="Heitman J."/>
        </authorList>
    </citation>
    <scope>NUCLEOTIDE SEQUENCE [LARGE SCALE GENOMIC DNA]</scope>
    <source>
        <strain evidence="2 3">DSM 27421</strain>
    </source>
</reference>
<feature type="compositionally biased region" description="Polar residues" evidence="1">
    <location>
        <begin position="641"/>
        <end position="657"/>
    </location>
</feature>
<comment type="caution">
    <text evidence="2">The sequence shown here is derived from an EMBL/GenBank/DDBJ whole genome shotgun (WGS) entry which is preliminary data.</text>
</comment>
<dbReference type="Proteomes" id="UP000322245">
    <property type="component" value="Unassembled WGS sequence"/>
</dbReference>
<keyword evidence="3" id="KW-1185">Reference proteome</keyword>
<feature type="compositionally biased region" description="Polar residues" evidence="1">
    <location>
        <begin position="665"/>
        <end position="676"/>
    </location>
</feature>
<evidence type="ECO:0000313" key="3">
    <source>
        <dbReference type="Proteomes" id="UP000322245"/>
    </source>
</evidence>
<evidence type="ECO:0000256" key="1">
    <source>
        <dbReference type="SAM" id="MobiDB-lite"/>
    </source>
</evidence>
<evidence type="ECO:0000313" key="2">
    <source>
        <dbReference type="EMBL" id="TYJ57939.1"/>
    </source>
</evidence>
<sequence>MEKHLEDIKHRQSTIKDIVASLSKLAETGLLDSARDYRVLTREAAESTLNIAGRLVSEDPKNAVLDNSHRGWNAAQASRWAHQLHHEFDLLEGRGMAFHGNGTWVPPEGDYHSVIGTLDGLYVDMITKQQADEVGDLESFIVARRFADALRSQVVSEEVFPKLVTRIHKDLSDAHTSNLSVSPSTRKKTALKWDKALSDIEGAKARFDSYRGWVLDEGQDLKVFEDGVEKLHTVLSEPFEKESQLQQCDSLFNDPRPNVSNVIFKGARLGDLGELLENRSRRVENALLHNRLESSDAARNVAEQTSEGVVRTTLGEEGESAAQRDIFSFGAPSNLRPNAQAYDKLSRALEMMVDGFTYEPETTHFRPSIAQSYMGSLVSLRNQVHGKLDSFLIENSKGEFKENTPREELVTAFDHKRSSMTGSADGRKAASKMYGEYYSLTKVEAKVDTMVDNLVHNLRSKIEAAQIEHAAMHTEQGTKQSLVNHYRTLSDLFAANVLVEDYYPTEVATTKKQKSKQLHERQVDIEKSKATLDQAWEEATRTPDEAQTEGALEHAVSSVALEDVTEEEEDVPKEVKSEIADNATAAPWRPTGVAWADYEEDKDLNWWKAEEELFREKTRRLRGETTTPTRSSFAGDDQEGNDQSVTDLSKILSSWSPETDESMQKVYQPQSAFSKD</sequence>